<feature type="compositionally biased region" description="Polar residues" evidence="1">
    <location>
        <begin position="1"/>
        <end position="15"/>
    </location>
</feature>
<proteinExistence type="predicted"/>
<name>A0A392PG99_9FABA</name>
<dbReference type="Proteomes" id="UP000265520">
    <property type="component" value="Unassembled WGS sequence"/>
</dbReference>
<dbReference type="AlphaFoldDB" id="A0A392PG99"/>
<evidence type="ECO:0000313" key="3">
    <source>
        <dbReference type="Proteomes" id="UP000265520"/>
    </source>
</evidence>
<protein>
    <submittedName>
        <fullName evidence="2">Uncharacterized protein</fullName>
    </submittedName>
</protein>
<evidence type="ECO:0000313" key="2">
    <source>
        <dbReference type="EMBL" id="MCI10657.1"/>
    </source>
</evidence>
<feature type="region of interest" description="Disordered" evidence="1">
    <location>
        <begin position="1"/>
        <end position="105"/>
    </location>
</feature>
<accession>A0A392PG99</accession>
<dbReference type="EMBL" id="LXQA010077131">
    <property type="protein sequence ID" value="MCI10657.1"/>
    <property type="molecule type" value="Genomic_DNA"/>
</dbReference>
<feature type="non-terminal residue" evidence="2">
    <location>
        <position position="1"/>
    </location>
</feature>
<reference evidence="2 3" key="1">
    <citation type="journal article" date="2018" name="Front. Plant Sci.">
        <title>Red Clover (Trifolium pratense) and Zigzag Clover (T. medium) - A Picture of Genomic Similarities and Differences.</title>
        <authorList>
            <person name="Dluhosova J."/>
            <person name="Istvanek J."/>
            <person name="Nedelnik J."/>
            <person name="Repkova J."/>
        </authorList>
    </citation>
    <scope>NUCLEOTIDE SEQUENCE [LARGE SCALE GENOMIC DNA]</scope>
    <source>
        <strain evidence="3">cv. 10/8</strain>
        <tissue evidence="2">Leaf</tissue>
    </source>
</reference>
<comment type="caution">
    <text evidence="2">The sequence shown here is derived from an EMBL/GenBank/DDBJ whole genome shotgun (WGS) entry which is preliminary data.</text>
</comment>
<evidence type="ECO:0000256" key="1">
    <source>
        <dbReference type="SAM" id="MobiDB-lite"/>
    </source>
</evidence>
<feature type="compositionally biased region" description="Acidic residues" evidence="1">
    <location>
        <begin position="92"/>
        <end position="105"/>
    </location>
</feature>
<feature type="compositionally biased region" description="Acidic residues" evidence="1">
    <location>
        <begin position="68"/>
        <end position="77"/>
    </location>
</feature>
<sequence length="105" mass="11666">ESTNSCLNGSGTKNMSPPKETNEENSPPKENNVEADGDIHVEGDDDEGFQGEIHQTPQDIVTGRTEDDQIMTEEENDQGNKDDESNQSHNDEEIDQSDDDNDDQE</sequence>
<keyword evidence="3" id="KW-1185">Reference proteome</keyword>
<feature type="compositionally biased region" description="Basic and acidic residues" evidence="1">
    <location>
        <begin position="78"/>
        <end position="91"/>
    </location>
</feature>
<organism evidence="2 3">
    <name type="scientific">Trifolium medium</name>
    <dbReference type="NCBI Taxonomy" id="97028"/>
    <lineage>
        <taxon>Eukaryota</taxon>
        <taxon>Viridiplantae</taxon>
        <taxon>Streptophyta</taxon>
        <taxon>Embryophyta</taxon>
        <taxon>Tracheophyta</taxon>
        <taxon>Spermatophyta</taxon>
        <taxon>Magnoliopsida</taxon>
        <taxon>eudicotyledons</taxon>
        <taxon>Gunneridae</taxon>
        <taxon>Pentapetalae</taxon>
        <taxon>rosids</taxon>
        <taxon>fabids</taxon>
        <taxon>Fabales</taxon>
        <taxon>Fabaceae</taxon>
        <taxon>Papilionoideae</taxon>
        <taxon>50 kb inversion clade</taxon>
        <taxon>NPAAA clade</taxon>
        <taxon>Hologalegina</taxon>
        <taxon>IRL clade</taxon>
        <taxon>Trifolieae</taxon>
        <taxon>Trifolium</taxon>
    </lineage>
</organism>